<comment type="function">
    <text evidence="12 13">Specifically catalyzes the dephosphorylation of 2-phosphoglycolate. Is involved in the dissimilation of the intracellular 2-phosphoglycolate formed during the DNA repair of 3'-phosphoglycolate ends, a major class of DNA lesions induced by oxidative stress.</text>
</comment>
<dbReference type="PRINTS" id="PR00413">
    <property type="entry name" value="HADHALOGNASE"/>
</dbReference>
<dbReference type="Proteomes" id="UP000215158">
    <property type="component" value="Plasmid pBN2"/>
</dbReference>
<keyword evidence="15" id="KW-1185">Reference proteome</keyword>
<dbReference type="GO" id="GO:0006281">
    <property type="term" value="P:DNA repair"/>
    <property type="evidence" value="ECO:0007669"/>
    <property type="project" value="TreeGrafter"/>
</dbReference>
<dbReference type="HAMAP" id="MF_00495">
    <property type="entry name" value="GPH_hydrolase_bact"/>
    <property type="match status" value="1"/>
</dbReference>
<reference evidence="14 15" key="1">
    <citation type="submission" date="2017-08" db="EMBL/GenBank/DDBJ databases">
        <title>Identification and genetic characteristics of simultaneous BTEX- and naphthalene-degrading Paraburkholderia sp. BN5 isolated from petroleum-contaminated soil.</title>
        <authorList>
            <person name="Lee Y."/>
            <person name="Jeon C.O."/>
        </authorList>
    </citation>
    <scope>NUCLEOTIDE SEQUENCE [LARGE SCALE GENOMIC DNA]</scope>
    <source>
        <strain evidence="14 15">BN5</strain>
        <plasmid evidence="14 15">pBN2</plasmid>
    </source>
</reference>
<geneLocation type="plasmid" evidence="14 15">
    <name>pBN2</name>
</geneLocation>
<dbReference type="Pfam" id="PF13419">
    <property type="entry name" value="HAD_2"/>
    <property type="match status" value="1"/>
</dbReference>
<dbReference type="GO" id="GO:0005829">
    <property type="term" value="C:cytosol"/>
    <property type="evidence" value="ECO:0007669"/>
    <property type="project" value="TreeGrafter"/>
</dbReference>
<dbReference type="InterPro" id="IPR023214">
    <property type="entry name" value="HAD_sf"/>
</dbReference>
<dbReference type="SFLD" id="SFLDS00003">
    <property type="entry name" value="Haloacid_Dehalogenase"/>
    <property type="match status" value="1"/>
</dbReference>
<evidence type="ECO:0000256" key="2">
    <source>
        <dbReference type="ARBA" id="ARBA00001946"/>
    </source>
</evidence>
<dbReference type="InterPro" id="IPR037512">
    <property type="entry name" value="PGPase_prok"/>
</dbReference>
<dbReference type="AlphaFoldDB" id="A0A248VY27"/>
<evidence type="ECO:0000256" key="5">
    <source>
        <dbReference type="ARBA" id="ARBA00011233"/>
    </source>
</evidence>
<dbReference type="GO" id="GO:0019253">
    <property type="term" value="P:reductive pentose-phosphate cycle"/>
    <property type="evidence" value="ECO:0007669"/>
    <property type="project" value="UniProtKB-KW"/>
</dbReference>
<dbReference type="Gene3D" id="1.10.150.240">
    <property type="entry name" value="Putative phosphatase, domain 2"/>
    <property type="match status" value="1"/>
</dbReference>
<evidence type="ECO:0000256" key="7">
    <source>
        <dbReference type="ARBA" id="ARBA00022567"/>
    </source>
</evidence>
<keyword evidence="7" id="KW-0113">Calvin cycle</keyword>
<keyword evidence="10 13" id="KW-0460">Magnesium</keyword>
<evidence type="ECO:0000256" key="11">
    <source>
        <dbReference type="ARBA" id="ARBA00023277"/>
    </source>
</evidence>
<comment type="cofactor">
    <cofactor evidence="2 13">
        <name>Mg(2+)</name>
        <dbReference type="ChEBI" id="CHEBI:18420"/>
    </cofactor>
</comment>
<feature type="active site" description="Nucleophile" evidence="13">
    <location>
        <position position="11"/>
    </location>
</feature>
<dbReference type="SFLD" id="SFLDG01135">
    <property type="entry name" value="C1.5.6:_HAD__Beta-PGM__Phospha"/>
    <property type="match status" value="1"/>
</dbReference>
<keyword evidence="8 13" id="KW-0479">Metal-binding</keyword>
<dbReference type="PANTHER" id="PTHR43434">
    <property type="entry name" value="PHOSPHOGLYCOLATE PHOSPHATASE"/>
    <property type="match status" value="1"/>
</dbReference>
<evidence type="ECO:0000256" key="3">
    <source>
        <dbReference type="ARBA" id="ARBA00004818"/>
    </source>
</evidence>
<dbReference type="RefSeq" id="WP_095423671.1">
    <property type="nucleotide sequence ID" value="NZ_CP022992.1"/>
</dbReference>
<keyword evidence="9 13" id="KW-0378">Hydrolase</keyword>
<evidence type="ECO:0000256" key="12">
    <source>
        <dbReference type="ARBA" id="ARBA00059247"/>
    </source>
</evidence>
<organism evidence="14 15">
    <name type="scientific">Paraburkholderia aromaticivorans</name>
    <dbReference type="NCBI Taxonomy" id="2026199"/>
    <lineage>
        <taxon>Bacteria</taxon>
        <taxon>Pseudomonadati</taxon>
        <taxon>Pseudomonadota</taxon>
        <taxon>Betaproteobacteria</taxon>
        <taxon>Burkholderiales</taxon>
        <taxon>Burkholderiaceae</taxon>
        <taxon>Paraburkholderia</taxon>
    </lineage>
</organism>
<name>A0A248VY27_9BURK</name>
<dbReference type="NCBIfam" id="TIGR01449">
    <property type="entry name" value="PGP_bact"/>
    <property type="match status" value="1"/>
</dbReference>
<dbReference type="InterPro" id="IPR023198">
    <property type="entry name" value="PGP-like_dom2"/>
</dbReference>
<evidence type="ECO:0000313" key="14">
    <source>
        <dbReference type="EMBL" id="ASW03924.1"/>
    </source>
</evidence>
<feature type="binding site" evidence="13">
    <location>
        <position position="13"/>
    </location>
    <ligand>
        <name>Mg(2+)</name>
        <dbReference type="ChEBI" id="CHEBI:18420"/>
    </ligand>
</feature>
<evidence type="ECO:0000256" key="13">
    <source>
        <dbReference type="HAMAP-Rule" id="MF_00495"/>
    </source>
</evidence>
<dbReference type="GO" id="GO:0046872">
    <property type="term" value="F:metal ion binding"/>
    <property type="evidence" value="ECO:0007669"/>
    <property type="project" value="UniProtKB-KW"/>
</dbReference>
<feature type="binding site" evidence="13">
    <location>
        <position position="172"/>
    </location>
    <ligand>
        <name>Mg(2+)</name>
        <dbReference type="ChEBI" id="CHEBI:18420"/>
    </ligand>
</feature>
<evidence type="ECO:0000256" key="8">
    <source>
        <dbReference type="ARBA" id="ARBA00022723"/>
    </source>
</evidence>
<dbReference type="InterPro" id="IPR041492">
    <property type="entry name" value="HAD_2"/>
</dbReference>
<dbReference type="NCBIfam" id="TIGR01549">
    <property type="entry name" value="HAD-SF-IA-v1"/>
    <property type="match status" value="1"/>
</dbReference>
<comment type="similarity">
    <text evidence="4 13">Belongs to the HAD-like hydrolase superfamily. CbbY/CbbZ/Gph/YieH family.</text>
</comment>
<evidence type="ECO:0000256" key="10">
    <source>
        <dbReference type="ARBA" id="ARBA00022842"/>
    </source>
</evidence>
<comment type="catalytic activity">
    <reaction evidence="1 13">
        <text>2-phosphoglycolate + H2O = glycolate + phosphate</text>
        <dbReference type="Rhea" id="RHEA:14369"/>
        <dbReference type="ChEBI" id="CHEBI:15377"/>
        <dbReference type="ChEBI" id="CHEBI:29805"/>
        <dbReference type="ChEBI" id="CHEBI:43474"/>
        <dbReference type="ChEBI" id="CHEBI:58033"/>
        <dbReference type="EC" id="3.1.3.18"/>
    </reaction>
</comment>
<evidence type="ECO:0000256" key="1">
    <source>
        <dbReference type="ARBA" id="ARBA00000830"/>
    </source>
</evidence>
<dbReference type="GO" id="GO:0046295">
    <property type="term" value="P:glycolate biosynthetic process"/>
    <property type="evidence" value="ECO:0007669"/>
    <property type="project" value="UniProtKB-UniRule"/>
</dbReference>
<dbReference type="FunFam" id="3.40.50.1000:FF:000022">
    <property type="entry name" value="Phosphoglycolate phosphatase"/>
    <property type="match status" value="1"/>
</dbReference>
<dbReference type="InterPro" id="IPR006439">
    <property type="entry name" value="HAD-SF_hydro_IA"/>
</dbReference>
<feature type="binding site" evidence="13">
    <location>
        <position position="11"/>
    </location>
    <ligand>
        <name>Mg(2+)</name>
        <dbReference type="ChEBI" id="CHEBI:18420"/>
    </ligand>
</feature>
<evidence type="ECO:0000256" key="9">
    <source>
        <dbReference type="ARBA" id="ARBA00022801"/>
    </source>
</evidence>
<dbReference type="Gene3D" id="3.40.50.1000">
    <property type="entry name" value="HAD superfamily/HAD-like"/>
    <property type="match status" value="1"/>
</dbReference>
<proteinExistence type="inferred from homology"/>
<keyword evidence="14" id="KW-0614">Plasmid</keyword>
<keyword evidence="11 13" id="KW-0119">Carbohydrate metabolism</keyword>
<dbReference type="KEGG" id="parb:CJU94_37795"/>
<comment type="pathway">
    <text evidence="3 13">Organic acid metabolism; glycolate biosynthesis; glycolate from 2-phosphoglycolate: step 1/1.</text>
</comment>
<dbReference type="InterPro" id="IPR036412">
    <property type="entry name" value="HAD-like_sf"/>
</dbReference>
<evidence type="ECO:0000313" key="15">
    <source>
        <dbReference type="Proteomes" id="UP000215158"/>
    </source>
</evidence>
<dbReference type="UniPathway" id="UPA00865">
    <property type="reaction ID" value="UER00834"/>
</dbReference>
<dbReference type="GO" id="GO:0008967">
    <property type="term" value="F:phosphoglycolate phosphatase activity"/>
    <property type="evidence" value="ECO:0007669"/>
    <property type="project" value="UniProtKB-UniRule"/>
</dbReference>
<dbReference type="SFLD" id="SFLDG01129">
    <property type="entry name" value="C1.5:_HAD__Beta-PGM__Phosphata"/>
    <property type="match status" value="1"/>
</dbReference>
<dbReference type="EMBL" id="CP022992">
    <property type="protein sequence ID" value="ASW03924.1"/>
    <property type="molecule type" value="Genomic_DNA"/>
</dbReference>
<evidence type="ECO:0000256" key="6">
    <source>
        <dbReference type="ARBA" id="ARBA00013078"/>
    </source>
</evidence>
<dbReference type="CDD" id="cd16417">
    <property type="entry name" value="HAD_PGPase"/>
    <property type="match status" value="1"/>
</dbReference>
<dbReference type="OrthoDB" id="9807630at2"/>
<dbReference type="NCBIfam" id="TIGR01509">
    <property type="entry name" value="HAD-SF-IA-v3"/>
    <property type="match status" value="1"/>
</dbReference>
<dbReference type="EC" id="3.1.3.18" evidence="6 13"/>
<accession>A0A248VY27</accession>
<protein>
    <recommendedName>
        <fullName evidence="6 13">Phosphoglycolate phosphatase</fullName>
        <shortName evidence="13">PGP</shortName>
        <shortName evidence="13">PGPase</shortName>
        <ecNumber evidence="6 13">3.1.3.18</ecNumber>
    </recommendedName>
</protein>
<sequence length="242" mass="25864">MNTRSETVLFDLDGTLVDTAPDIVMAANHMLDEFGAAALPFETVSGFIGKGVPNLVRRTLEAAGLNHRVDAESAEAIFHRHYSEGNGHFSQVYPGVEKGLSELARQGYRLACVTNKPVAPAARLLALTGLAGYFEVLVGGDSLAQMKPDPEPLRHACRLLEVEVEQSVMVGDSPIDVAAARAAGIPVYVVRYGYAGPDGAEALTCDGLIDSCAVLPTLLASATQRRRHRETISINHTEARIS</sequence>
<dbReference type="InterPro" id="IPR050155">
    <property type="entry name" value="HAD-like_hydrolase_sf"/>
</dbReference>
<gene>
    <name evidence="14" type="primary">gph</name>
    <name evidence="14" type="ORF">CJU94_37795</name>
</gene>
<evidence type="ECO:0000256" key="4">
    <source>
        <dbReference type="ARBA" id="ARBA00006171"/>
    </source>
</evidence>
<dbReference type="SUPFAM" id="SSF56784">
    <property type="entry name" value="HAD-like"/>
    <property type="match status" value="1"/>
</dbReference>
<comment type="subunit">
    <text evidence="5">Homotrimer.</text>
</comment>
<dbReference type="PANTHER" id="PTHR43434:SF1">
    <property type="entry name" value="PHOSPHOGLYCOLATE PHOSPHATASE"/>
    <property type="match status" value="1"/>
</dbReference>